<name>A0A0E9XNW3_ANGAN</name>
<proteinExistence type="predicted"/>
<reference evidence="1" key="2">
    <citation type="journal article" date="2015" name="Fish Shellfish Immunol.">
        <title>Early steps in the European eel (Anguilla anguilla)-Vibrio vulnificus interaction in the gills: Role of the RtxA13 toxin.</title>
        <authorList>
            <person name="Callol A."/>
            <person name="Pajuelo D."/>
            <person name="Ebbesson L."/>
            <person name="Teles M."/>
            <person name="MacKenzie S."/>
            <person name="Amaro C."/>
        </authorList>
    </citation>
    <scope>NUCLEOTIDE SEQUENCE</scope>
</reference>
<sequence>MDVFVMGRTSEVKECFLGA</sequence>
<reference evidence="1" key="1">
    <citation type="submission" date="2014-11" db="EMBL/GenBank/DDBJ databases">
        <authorList>
            <person name="Amaro Gonzalez C."/>
        </authorList>
    </citation>
    <scope>NUCLEOTIDE SEQUENCE</scope>
</reference>
<evidence type="ECO:0000313" key="1">
    <source>
        <dbReference type="EMBL" id="JAI04320.1"/>
    </source>
</evidence>
<protein>
    <submittedName>
        <fullName evidence="1">Uncharacterized protein</fullName>
    </submittedName>
</protein>
<dbReference type="AlphaFoldDB" id="A0A0E9XNW3"/>
<organism evidence="1">
    <name type="scientific">Anguilla anguilla</name>
    <name type="common">European freshwater eel</name>
    <name type="synonym">Muraena anguilla</name>
    <dbReference type="NCBI Taxonomy" id="7936"/>
    <lineage>
        <taxon>Eukaryota</taxon>
        <taxon>Metazoa</taxon>
        <taxon>Chordata</taxon>
        <taxon>Craniata</taxon>
        <taxon>Vertebrata</taxon>
        <taxon>Euteleostomi</taxon>
        <taxon>Actinopterygii</taxon>
        <taxon>Neopterygii</taxon>
        <taxon>Teleostei</taxon>
        <taxon>Anguilliformes</taxon>
        <taxon>Anguillidae</taxon>
        <taxon>Anguilla</taxon>
    </lineage>
</organism>
<dbReference type="EMBL" id="GBXM01004258">
    <property type="protein sequence ID" value="JAI04320.1"/>
    <property type="molecule type" value="Transcribed_RNA"/>
</dbReference>
<accession>A0A0E9XNW3</accession>